<dbReference type="PANTHER" id="PTHR36836">
    <property type="entry name" value="COLANIC ACID BIOSYNTHESIS PROTEIN WCAK"/>
    <property type="match status" value="1"/>
</dbReference>
<dbReference type="Pfam" id="PF04230">
    <property type="entry name" value="PS_pyruv_trans"/>
    <property type="match status" value="1"/>
</dbReference>
<accession>A0A1M6KSQ2</accession>
<dbReference type="PANTHER" id="PTHR36836:SF1">
    <property type="entry name" value="COLANIC ACID BIOSYNTHESIS PROTEIN WCAK"/>
    <property type="match status" value="1"/>
</dbReference>
<protein>
    <submittedName>
        <fullName evidence="2">Polysaccharide pyruvyl transferase CsaB</fullName>
    </submittedName>
</protein>
<name>A0A1M6KSQ2_PARC5</name>
<dbReference type="EMBL" id="FRAG01000004">
    <property type="protein sequence ID" value="SHJ61959.1"/>
    <property type="molecule type" value="Genomic_DNA"/>
</dbReference>
<dbReference type="GO" id="GO:0016740">
    <property type="term" value="F:transferase activity"/>
    <property type="evidence" value="ECO:0007669"/>
    <property type="project" value="UniProtKB-KW"/>
</dbReference>
<proteinExistence type="predicted"/>
<dbReference type="NCBIfam" id="TIGR03609">
    <property type="entry name" value="S_layer_CsaB"/>
    <property type="match status" value="1"/>
</dbReference>
<evidence type="ECO:0000313" key="2">
    <source>
        <dbReference type="EMBL" id="SHJ61959.1"/>
    </source>
</evidence>
<dbReference type="AlphaFoldDB" id="A0A1M6KSQ2"/>
<dbReference type="Gene3D" id="3.40.50.2000">
    <property type="entry name" value="Glycogen Phosphorylase B"/>
    <property type="match status" value="1"/>
</dbReference>
<gene>
    <name evidence="2" type="ORF">SAMN02745912_00517</name>
</gene>
<dbReference type="InterPro" id="IPR007345">
    <property type="entry name" value="Polysacch_pyruvyl_Trfase"/>
</dbReference>
<dbReference type="OrthoDB" id="3199616at2"/>
<evidence type="ECO:0000259" key="1">
    <source>
        <dbReference type="Pfam" id="PF04230"/>
    </source>
</evidence>
<sequence>MKNVFIFGYYGFKNLGDEAILSSIVKMIKEKHSGLEISALSYNVKYTKSTHKINGVSRNSIKDIFNAIRKSDLVISGGGSLLQDATSSRSLIYYLAIISIAKLLKKPVLFFCNGFGPIKKSLNKYLASKVINKVDKIVLRDLQSKKLMEEIGITKPIEVTTDATFCLNSVNEKRVKEIIKNENIPHDKPLVGVSVRPWKIGQNFINTMAKFGDYVISQGLNVVFIPMQASKDEEISKRIINHMDNRAYILKNEYTPEEMLGIIGVLDILVAMRLHALIFAAIKEIPMIGLEYDPKVQSFLDIVDQKNGGKVETLDFLNLCIEFDNILKDRYNESQKLHDRVEKLKKNSKINYDILGKMLK</sequence>
<dbReference type="InterPro" id="IPR019896">
    <property type="entry name" value="Polysacch_pyruvyl_Trfase_CsaB"/>
</dbReference>
<feature type="domain" description="Polysaccharide pyruvyl transferase" evidence="1">
    <location>
        <begin position="14"/>
        <end position="294"/>
    </location>
</feature>
<dbReference type="RefSeq" id="WP_073146816.1">
    <property type="nucleotide sequence ID" value="NZ_FRAG01000004.1"/>
</dbReference>
<dbReference type="Proteomes" id="UP000184465">
    <property type="component" value="Unassembled WGS sequence"/>
</dbReference>
<evidence type="ECO:0000313" key="3">
    <source>
        <dbReference type="Proteomes" id="UP000184465"/>
    </source>
</evidence>
<reference evidence="2 3" key="1">
    <citation type="submission" date="2016-11" db="EMBL/GenBank/DDBJ databases">
        <authorList>
            <person name="Jaros S."/>
            <person name="Januszkiewicz K."/>
            <person name="Wedrychowicz H."/>
        </authorList>
    </citation>
    <scope>NUCLEOTIDE SEQUENCE [LARGE SCALE GENOMIC DNA]</scope>
    <source>
        <strain evidence="2 3">DSM 15212</strain>
    </source>
</reference>
<keyword evidence="2" id="KW-0808">Transferase</keyword>
<dbReference type="STRING" id="1121301.SAMN02745912_00517"/>
<keyword evidence="3" id="KW-1185">Reference proteome</keyword>
<organism evidence="2 3">
    <name type="scientific">Paramaledivibacter caminithermalis (strain DSM 15212 / CIP 107654 / DViRD3)</name>
    <name type="common">Clostridium caminithermale</name>
    <dbReference type="NCBI Taxonomy" id="1121301"/>
    <lineage>
        <taxon>Bacteria</taxon>
        <taxon>Bacillati</taxon>
        <taxon>Bacillota</taxon>
        <taxon>Clostridia</taxon>
        <taxon>Peptostreptococcales</taxon>
        <taxon>Caminicellaceae</taxon>
        <taxon>Paramaledivibacter</taxon>
    </lineage>
</organism>